<gene>
    <name evidence="2" type="ORF">D2A34_09995</name>
</gene>
<comment type="caution">
    <text evidence="2">The sequence shown here is derived from an EMBL/GenBank/DDBJ whole genome shotgun (WGS) entry which is preliminary data.</text>
</comment>
<sequence length="245" mass="27345">MSKDKFYNNLINRFMDIVTDNNLLEERIRVGGITLSPLEAIGNTEKEDFPIVKGKEKLIEVTFKGEKGQAFTDMPSNFTGTLKEIIEMPLESNFNRAIYIATLNAVCRYLKLTDNTIHCRDNGPEKCAVELESYLESRFGNPKIALIGFQPSMLDRLSKSFKVRVADLDKNNINTVKYGVLVEDGEKDIKDLLTWCDVIVATGSTIANSTITSLFMDDKPTIFFGTTLAGAAAIMGLERFCPCSK</sequence>
<dbReference type="SUPFAM" id="SSF159713">
    <property type="entry name" value="Dhaf3308-like"/>
    <property type="match status" value="1"/>
</dbReference>
<reference evidence="2 3" key="1">
    <citation type="submission" date="2018-08" db="EMBL/GenBank/DDBJ databases">
        <title>Genome of Clostridium chromiireducens C1, DSM12136.</title>
        <authorList>
            <person name="Xing M."/>
            <person name="Wei Y."/>
            <person name="Ang E.L."/>
            <person name="Zhao H."/>
            <person name="Zhang Y."/>
        </authorList>
    </citation>
    <scope>NUCLEOTIDE SEQUENCE [LARGE SCALE GENOMIC DNA]</scope>
    <source>
        <strain evidence="2 3">C1</strain>
    </source>
</reference>
<organism evidence="2 3">
    <name type="scientific">Clostridium chromiireducens</name>
    <dbReference type="NCBI Taxonomy" id="225345"/>
    <lineage>
        <taxon>Bacteria</taxon>
        <taxon>Bacillati</taxon>
        <taxon>Bacillota</taxon>
        <taxon>Clostridia</taxon>
        <taxon>Eubacteriales</taxon>
        <taxon>Clostridiaceae</taxon>
        <taxon>Clostridium</taxon>
    </lineage>
</organism>
<evidence type="ECO:0000259" key="1">
    <source>
        <dbReference type="Pfam" id="PF04016"/>
    </source>
</evidence>
<dbReference type="InterPro" id="IPR007161">
    <property type="entry name" value="DUF364"/>
</dbReference>
<dbReference type="RefSeq" id="WP_119366528.1">
    <property type="nucleotide sequence ID" value="NZ_QXDJ01000002.1"/>
</dbReference>
<name>A0A399ISE1_9CLOT</name>
<proteinExistence type="predicted"/>
<evidence type="ECO:0000313" key="2">
    <source>
        <dbReference type="EMBL" id="RII35507.1"/>
    </source>
</evidence>
<dbReference type="Proteomes" id="UP000265930">
    <property type="component" value="Unassembled WGS sequence"/>
</dbReference>
<feature type="domain" description="Putative heavy-metal chelation" evidence="1">
    <location>
        <begin position="140"/>
        <end position="215"/>
    </location>
</feature>
<evidence type="ECO:0000313" key="3">
    <source>
        <dbReference type="Proteomes" id="UP000265930"/>
    </source>
</evidence>
<accession>A0A399ISE1</accession>
<dbReference type="Pfam" id="PF04016">
    <property type="entry name" value="DUF364"/>
    <property type="match status" value="1"/>
</dbReference>
<dbReference type="AlphaFoldDB" id="A0A399ISE1"/>
<dbReference type="EMBL" id="QXDJ01000002">
    <property type="protein sequence ID" value="RII35507.1"/>
    <property type="molecule type" value="Genomic_DNA"/>
</dbReference>
<protein>
    <recommendedName>
        <fullName evidence="1">Putative heavy-metal chelation domain-containing protein</fullName>
    </recommendedName>
</protein>
<dbReference type="Gene3D" id="3.40.50.11590">
    <property type="match status" value="1"/>
</dbReference>